<keyword evidence="8 10" id="KW-0503">Monooxygenase</keyword>
<dbReference type="CDD" id="cd11065">
    <property type="entry name" value="CYP64-like"/>
    <property type="match status" value="1"/>
</dbReference>
<keyword evidence="13" id="KW-1185">Reference proteome</keyword>
<evidence type="ECO:0000313" key="13">
    <source>
        <dbReference type="Proteomes" id="UP000772434"/>
    </source>
</evidence>
<keyword evidence="11" id="KW-0472">Membrane</keyword>
<evidence type="ECO:0000256" key="3">
    <source>
        <dbReference type="ARBA" id="ARBA00010617"/>
    </source>
</evidence>
<dbReference type="InterPro" id="IPR002401">
    <property type="entry name" value="Cyt_P450_E_grp-I"/>
</dbReference>
<dbReference type="InterPro" id="IPR036396">
    <property type="entry name" value="Cyt_P450_sf"/>
</dbReference>
<evidence type="ECO:0000256" key="7">
    <source>
        <dbReference type="ARBA" id="ARBA00023004"/>
    </source>
</evidence>
<dbReference type="Gene3D" id="1.10.630.10">
    <property type="entry name" value="Cytochrome P450"/>
    <property type="match status" value="1"/>
</dbReference>
<dbReference type="AlphaFoldDB" id="A0A9P5P956"/>
<sequence>MTMAPASSFLALSGIAVSTVTLLYLFPRRRQSFVEPYPPGPESPNIPALDAWIQFQEWGREYGDLVYIRENNMLILNNAHVANDLLDKRARIYSDRAMTNTMKLCGFDDILSVQQYSDKWRGNRRLFQQNFRNSVNSRFYPDQYKEIHQFLQNLMDVPEEFMQHMMLLSQGIIYASLYGLDIRSDKFVAQRVERTVLSFARALSESFPAFERFPWLRFMPSWFPGCGFQEVAKECIAVINEADTIPFDQAVKNLKMGTGTSLIAELVLESEGNPVAIDRIKAMGTTMSSISSFFLTMTQHPEVQLKAQAEIDHVIGRDRLPTFEDRHSLPYVESVYREIMRMHPPLPADLPHVSTEDDVYRGYYLPKGCQVIANICFEQACTMLKDVRRGINRDPNMFPEPDKFMPERFLNSPTPTGPFTNINNIYAFGFGRRVCAGRHMADNTVWLTIVSVLATLDLRKAKDDAGNEIDIPGEYTKTFFRHPVPYQSSITPRDLQARDLIFATAVVH</sequence>
<dbReference type="OrthoDB" id="1470350at2759"/>
<proteinExistence type="inferred from homology"/>
<reference evidence="12" key="1">
    <citation type="submission" date="2020-11" db="EMBL/GenBank/DDBJ databases">
        <authorList>
            <consortium name="DOE Joint Genome Institute"/>
            <person name="Ahrendt S."/>
            <person name="Riley R."/>
            <person name="Andreopoulos W."/>
            <person name="Labutti K."/>
            <person name="Pangilinan J."/>
            <person name="Ruiz-Duenas F.J."/>
            <person name="Barrasa J.M."/>
            <person name="Sanchez-Garcia M."/>
            <person name="Camarero S."/>
            <person name="Miyauchi S."/>
            <person name="Serrano A."/>
            <person name="Linde D."/>
            <person name="Babiker R."/>
            <person name="Drula E."/>
            <person name="Ayuso-Fernandez I."/>
            <person name="Pacheco R."/>
            <person name="Padilla G."/>
            <person name="Ferreira P."/>
            <person name="Barriuso J."/>
            <person name="Kellner H."/>
            <person name="Castanera R."/>
            <person name="Alfaro M."/>
            <person name="Ramirez L."/>
            <person name="Pisabarro A.G."/>
            <person name="Kuo A."/>
            <person name="Tritt A."/>
            <person name="Lipzen A."/>
            <person name="He G."/>
            <person name="Yan M."/>
            <person name="Ng V."/>
            <person name="Cullen D."/>
            <person name="Martin F."/>
            <person name="Rosso M.-N."/>
            <person name="Henrissat B."/>
            <person name="Hibbett D."/>
            <person name="Martinez A.T."/>
            <person name="Grigoriev I.V."/>
        </authorList>
    </citation>
    <scope>NUCLEOTIDE SEQUENCE</scope>
    <source>
        <strain evidence="12">AH 40177</strain>
    </source>
</reference>
<keyword evidence="7 9" id="KW-0408">Iron</keyword>
<dbReference type="GO" id="GO:0016705">
    <property type="term" value="F:oxidoreductase activity, acting on paired donors, with incorporation or reduction of molecular oxygen"/>
    <property type="evidence" value="ECO:0007669"/>
    <property type="project" value="InterPro"/>
</dbReference>
<dbReference type="GO" id="GO:0004497">
    <property type="term" value="F:monooxygenase activity"/>
    <property type="evidence" value="ECO:0007669"/>
    <property type="project" value="UniProtKB-KW"/>
</dbReference>
<dbReference type="PROSITE" id="PS00086">
    <property type="entry name" value="CYTOCHROME_P450"/>
    <property type="match status" value="1"/>
</dbReference>
<dbReference type="PRINTS" id="PR00463">
    <property type="entry name" value="EP450I"/>
</dbReference>
<evidence type="ECO:0000256" key="4">
    <source>
        <dbReference type="ARBA" id="ARBA00022617"/>
    </source>
</evidence>
<organism evidence="12 13">
    <name type="scientific">Rhodocollybia butyracea</name>
    <dbReference type="NCBI Taxonomy" id="206335"/>
    <lineage>
        <taxon>Eukaryota</taxon>
        <taxon>Fungi</taxon>
        <taxon>Dikarya</taxon>
        <taxon>Basidiomycota</taxon>
        <taxon>Agaricomycotina</taxon>
        <taxon>Agaricomycetes</taxon>
        <taxon>Agaricomycetidae</taxon>
        <taxon>Agaricales</taxon>
        <taxon>Marasmiineae</taxon>
        <taxon>Omphalotaceae</taxon>
        <taxon>Rhodocollybia</taxon>
    </lineage>
</organism>
<dbReference type="GO" id="GO:0020037">
    <property type="term" value="F:heme binding"/>
    <property type="evidence" value="ECO:0007669"/>
    <property type="project" value="InterPro"/>
</dbReference>
<dbReference type="Pfam" id="PF00067">
    <property type="entry name" value="p450"/>
    <property type="match status" value="1"/>
</dbReference>
<keyword evidence="6 10" id="KW-0560">Oxidoreductase</keyword>
<keyword evidence="4 9" id="KW-0349">Heme</keyword>
<evidence type="ECO:0000256" key="1">
    <source>
        <dbReference type="ARBA" id="ARBA00001971"/>
    </source>
</evidence>
<dbReference type="EMBL" id="JADNRY010000345">
    <property type="protein sequence ID" value="KAF9058837.1"/>
    <property type="molecule type" value="Genomic_DNA"/>
</dbReference>
<feature type="transmembrane region" description="Helical" evidence="11">
    <location>
        <begin position="6"/>
        <end position="26"/>
    </location>
</feature>
<dbReference type="InterPro" id="IPR001128">
    <property type="entry name" value="Cyt_P450"/>
</dbReference>
<comment type="pathway">
    <text evidence="2">Secondary metabolite biosynthesis.</text>
</comment>
<protein>
    <submittedName>
        <fullName evidence="12">Cytochrome P450 1</fullName>
    </submittedName>
</protein>
<dbReference type="GO" id="GO:0005506">
    <property type="term" value="F:iron ion binding"/>
    <property type="evidence" value="ECO:0007669"/>
    <property type="project" value="InterPro"/>
</dbReference>
<dbReference type="InterPro" id="IPR017972">
    <property type="entry name" value="Cyt_P450_CS"/>
</dbReference>
<dbReference type="InterPro" id="IPR050364">
    <property type="entry name" value="Cytochrome_P450_fung"/>
</dbReference>
<feature type="binding site" description="axial binding residue" evidence="9">
    <location>
        <position position="435"/>
    </location>
    <ligand>
        <name>heme</name>
        <dbReference type="ChEBI" id="CHEBI:30413"/>
    </ligand>
    <ligandPart>
        <name>Fe</name>
        <dbReference type="ChEBI" id="CHEBI:18248"/>
    </ligandPart>
</feature>
<dbReference type="SUPFAM" id="SSF48264">
    <property type="entry name" value="Cytochrome P450"/>
    <property type="match status" value="1"/>
</dbReference>
<dbReference type="PANTHER" id="PTHR46300:SF7">
    <property type="entry name" value="P450, PUTATIVE (EUROFUNG)-RELATED"/>
    <property type="match status" value="1"/>
</dbReference>
<evidence type="ECO:0000256" key="10">
    <source>
        <dbReference type="RuleBase" id="RU000461"/>
    </source>
</evidence>
<evidence type="ECO:0000256" key="6">
    <source>
        <dbReference type="ARBA" id="ARBA00023002"/>
    </source>
</evidence>
<dbReference type="PANTHER" id="PTHR46300">
    <property type="entry name" value="P450, PUTATIVE (EUROFUNG)-RELATED-RELATED"/>
    <property type="match status" value="1"/>
</dbReference>
<evidence type="ECO:0000256" key="11">
    <source>
        <dbReference type="SAM" id="Phobius"/>
    </source>
</evidence>
<comment type="similarity">
    <text evidence="3 10">Belongs to the cytochrome P450 family.</text>
</comment>
<keyword evidence="11" id="KW-1133">Transmembrane helix</keyword>
<comment type="cofactor">
    <cofactor evidence="1 9">
        <name>heme</name>
        <dbReference type="ChEBI" id="CHEBI:30413"/>
    </cofactor>
</comment>
<keyword evidence="5 9" id="KW-0479">Metal-binding</keyword>
<comment type="caution">
    <text evidence="12">The sequence shown here is derived from an EMBL/GenBank/DDBJ whole genome shotgun (WGS) entry which is preliminary data.</text>
</comment>
<gene>
    <name evidence="12" type="ORF">BDP27DRAFT_1408012</name>
</gene>
<evidence type="ECO:0000256" key="5">
    <source>
        <dbReference type="ARBA" id="ARBA00022723"/>
    </source>
</evidence>
<evidence type="ECO:0000313" key="12">
    <source>
        <dbReference type="EMBL" id="KAF9058837.1"/>
    </source>
</evidence>
<evidence type="ECO:0000256" key="2">
    <source>
        <dbReference type="ARBA" id="ARBA00005179"/>
    </source>
</evidence>
<name>A0A9P5P956_9AGAR</name>
<dbReference type="PRINTS" id="PR00385">
    <property type="entry name" value="P450"/>
</dbReference>
<keyword evidence="11" id="KW-0812">Transmembrane</keyword>
<accession>A0A9P5P956</accession>
<evidence type="ECO:0000256" key="8">
    <source>
        <dbReference type="ARBA" id="ARBA00023033"/>
    </source>
</evidence>
<dbReference type="Proteomes" id="UP000772434">
    <property type="component" value="Unassembled WGS sequence"/>
</dbReference>
<evidence type="ECO:0000256" key="9">
    <source>
        <dbReference type="PIRSR" id="PIRSR602401-1"/>
    </source>
</evidence>